<evidence type="ECO:0000313" key="1">
    <source>
        <dbReference type="EMBL" id="RCX23909.1"/>
    </source>
</evidence>
<dbReference type="AlphaFoldDB" id="A0A369BQL0"/>
<dbReference type="SUPFAM" id="SSF48613">
    <property type="entry name" value="Heme oxygenase-like"/>
    <property type="match status" value="1"/>
</dbReference>
<name>A0A369BQL0_9GAMM</name>
<evidence type="ECO:0000313" key="2">
    <source>
        <dbReference type="Proteomes" id="UP000252707"/>
    </source>
</evidence>
<protein>
    <recommendedName>
        <fullName evidence="3">Heme oxygenase-like protein</fullName>
    </recommendedName>
</protein>
<proteinExistence type="predicted"/>
<comment type="caution">
    <text evidence="1">The sequence shown here is derived from an EMBL/GenBank/DDBJ whole genome shotgun (WGS) entry which is preliminary data.</text>
</comment>
<dbReference type="InterPro" id="IPR016084">
    <property type="entry name" value="Haem_Oase-like_multi-hlx"/>
</dbReference>
<sequence>MSNQTRTDTETFTDLLRVLPDGRPRLQEGVHPLPELLELDAEGVLEAFRTSQQADFRRVIGELEDPANPLHRMFAELRDIAARDPGNRFADLEVFAPGALATLFLELHEHVMGHPVWRHPFFLRVFAGDFDAAQLRAFALQYFNQVKNTRQCVALAIGRFHGLLEMPYGVLNERVSELAQIVLAQLVADEYGVGSHSLDDYPSLHGLFSSTTHMVMYRQLFEGLAIPFGEQDVPMIHGVADNVLIQRLVAGDGRFSVQESLASVGLGMEWGVPEFFSLLLGGMIRWAWREGVPLNRHHLWVFIAHVAYDVLHAISVMLVTSFFTTDDDSVARIKGATNLLMSGRYAMMSDLYRHVFDEPCPGPAEIGLAPAYHIADRRIEAALLEARAQAGASRVADAAGYRARTDLPFVFAAEG</sequence>
<evidence type="ECO:0008006" key="3">
    <source>
        <dbReference type="Google" id="ProtNLM"/>
    </source>
</evidence>
<accession>A0A369BQL0</accession>
<dbReference type="Gene3D" id="1.20.910.10">
    <property type="entry name" value="Heme oxygenase-like"/>
    <property type="match status" value="1"/>
</dbReference>
<reference evidence="1 2" key="1">
    <citation type="submission" date="2018-07" db="EMBL/GenBank/DDBJ databases">
        <title>Genomic Encyclopedia of Type Strains, Phase IV (KMG-IV): sequencing the most valuable type-strain genomes for metagenomic binning, comparative biology and taxonomic classification.</title>
        <authorList>
            <person name="Goeker M."/>
        </authorList>
    </citation>
    <scope>NUCLEOTIDE SEQUENCE [LARGE SCALE GENOMIC DNA]</scope>
    <source>
        <strain evidence="1 2">DSM 26407</strain>
    </source>
</reference>
<gene>
    <name evidence="1" type="ORF">DFQ59_11735</name>
</gene>
<dbReference type="Proteomes" id="UP000252707">
    <property type="component" value="Unassembled WGS sequence"/>
</dbReference>
<organism evidence="1 2">
    <name type="scientific">Thioalbus denitrificans</name>
    <dbReference type="NCBI Taxonomy" id="547122"/>
    <lineage>
        <taxon>Bacteria</taxon>
        <taxon>Pseudomonadati</taxon>
        <taxon>Pseudomonadota</taxon>
        <taxon>Gammaproteobacteria</taxon>
        <taxon>Chromatiales</taxon>
        <taxon>Ectothiorhodospiraceae</taxon>
        <taxon>Thioalbus</taxon>
    </lineage>
</organism>
<dbReference type="EMBL" id="QPJY01000017">
    <property type="protein sequence ID" value="RCX23909.1"/>
    <property type="molecule type" value="Genomic_DNA"/>
</dbReference>
<keyword evidence="2" id="KW-1185">Reference proteome</keyword>
<dbReference type="RefSeq" id="WP_114281270.1">
    <property type="nucleotide sequence ID" value="NZ_QPJY01000017.1"/>
</dbReference>
<dbReference type="OrthoDB" id="7337814at2"/>